<dbReference type="SUPFAM" id="SSF47005">
    <property type="entry name" value="Peripheral subunit-binding domain of 2-oxo acid dehydrogenase complex"/>
    <property type="match status" value="1"/>
</dbReference>
<evidence type="ECO:0000256" key="2">
    <source>
        <dbReference type="ARBA" id="ARBA00007317"/>
    </source>
</evidence>
<keyword evidence="6 7" id="KW-0012">Acyltransferase</keyword>
<dbReference type="Pfam" id="PF02817">
    <property type="entry name" value="E3_binding"/>
    <property type="match status" value="1"/>
</dbReference>
<organism evidence="10 11">
    <name type="scientific">Aquicella siphonis</name>
    <dbReference type="NCBI Taxonomy" id="254247"/>
    <lineage>
        <taxon>Bacteria</taxon>
        <taxon>Pseudomonadati</taxon>
        <taxon>Pseudomonadota</taxon>
        <taxon>Gammaproteobacteria</taxon>
        <taxon>Legionellales</taxon>
        <taxon>Coxiellaceae</taxon>
        <taxon>Aquicella</taxon>
    </lineage>
</organism>
<dbReference type="Gene3D" id="2.40.50.100">
    <property type="match status" value="1"/>
</dbReference>
<evidence type="ECO:0000256" key="6">
    <source>
        <dbReference type="ARBA" id="ARBA00023315"/>
    </source>
</evidence>
<dbReference type="InterPro" id="IPR011053">
    <property type="entry name" value="Single_hybrid_motif"/>
</dbReference>
<comment type="similarity">
    <text evidence="2 7">Belongs to the 2-oxoacid dehydrogenase family.</text>
</comment>
<feature type="domain" description="Lipoyl-binding" evidence="8">
    <location>
        <begin position="1"/>
        <end position="76"/>
    </location>
</feature>
<comment type="cofactor">
    <cofactor evidence="1 7">
        <name>(R)-lipoate</name>
        <dbReference type="ChEBI" id="CHEBI:83088"/>
    </cofactor>
</comment>
<keyword evidence="10" id="KW-0670">Pyruvate</keyword>
<protein>
    <recommendedName>
        <fullName evidence="7">Dihydrolipoamide acetyltransferase component of pyruvate dehydrogenase complex</fullName>
        <ecNumber evidence="7">2.3.1.-</ecNumber>
    </recommendedName>
</protein>
<dbReference type="KEGG" id="asip:AQUSIP_22920"/>
<dbReference type="InterPro" id="IPR023213">
    <property type="entry name" value="CAT-like_dom_sf"/>
</dbReference>
<dbReference type="SUPFAM" id="SSF52777">
    <property type="entry name" value="CoA-dependent acyltransferases"/>
    <property type="match status" value="1"/>
</dbReference>
<dbReference type="CDD" id="cd06849">
    <property type="entry name" value="lipoyl_domain"/>
    <property type="match status" value="1"/>
</dbReference>
<dbReference type="InterPro" id="IPR004167">
    <property type="entry name" value="PSBD"/>
</dbReference>
<comment type="subunit">
    <text evidence="3">Forms a 24-polypeptide structural core with octahedral symmetry.</text>
</comment>
<dbReference type="GO" id="GO:0031405">
    <property type="term" value="F:lipoic acid binding"/>
    <property type="evidence" value="ECO:0007669"/>
    <property type="project" value="TreeGrafter"/>
</dbReference>
<dbReference type="Pfam" id="PF00364">
    <property type="entry name" value="Biotin_lipoyl"/>
    <property type="match status" value="1"/>
</dbReference>
<sequence>MKIFHLPDLGEGLAEAEIREWYVKAGDVVKVDQPLVSMETAKAVVDVPSPYAGKISQLHGKVNEIIKTGAPLITYEVDEATADKGSVVGKLETSEKKWDDGDVIIGAAQTRPQAVKAMPAARVLAQQLRVDLNQVTPTGPQGLITADDVKKFLEAKPQTAQLEGATEALRGVRRVMAQTMAQSHREVVPVTIVEDVDLTGMLPKTDITVRIIKAMVAAAAAEPALNAWFDGKSLERKVFKEVHIGLAVDSVEGLFVPVIKNAESRADDELRKLINEYKQSVSTRTIAQKDLQGATMTLSNFGMIAGRYATPIIVPPAVAILGCGRSREVAIPRNGQIVIGKIMPLSLTFDHRAVTGGEATRFLDAVIRHLQA</sequence>
<dbReference type="PROSITE" id="PS51826">
    <property type="entry name" value="PSBD"/>
    <property type="match status" value="1"/>
</dbReference>
<dbReference type="InterPro" id="IPR001078">
    <property type="entry name" value="2-oxoacid_DH_actylTfrase"/>
</dbReference>
<evidence type="ECO:0000256" key="4">
    <source>
        <dbReference type="ARBA" id="ARBA00022679"/>
    </source>
</evidence>
<dbReference type="InterPro" id="IPR036625">
    <property type="entry name" value="E3-bd_dom_sf"/>
</dbReference>
<name>A0A5E4PK76_9COXI</name>
<dbReference type="EMBL" id="LR699120">
    <property type="protein sequence ID" value="VVC76965.1"/>
    <property type="molecule type" value="Genomic_DNA"/>
</dbReference>
<dbReference type="PROSITE" id="PS50968">
    <property type="entry name" value="BIOTINYL_LIPOYL"/>
    <property type="match status" value="1"/>
</dbReference>
<dbReference type="AlphaFoldDB" id="A0A5E4PK76"/>
<dbReference type="PANTHER" id="PTHR43178:SF12">
    <property type="entry name" value="DIHYDROLIPOAMIDE ACETYLTRANSFERASE COMPONENT OF PYRUVATE DEHYDROGENASE COMPLEX"/>
    <property type="match status" value="1"/>
</dbReference>
<dbReference type="GO" id="GO:0005737">
    <property type="term" value="C:cytoplasm"/>
    <property type="evidence" value="ECO:0007669"/>
    <property type="project" value="TreeGrafter"/>
</dbReference>
<dbReference type="PROSITE" id="PS00189">
    <property type="entry name" value="LIPOYL"/>
    <property type="match status" value="1"/>
</dbReference>
<keyword evidence="11" id="KW-1185">Reference proteome</keyword>
<reference evidence="10 11" key="1">
    <citation type="submission" date="2019-08" db="EMBL/GenBank/DDBJ databases">
        <authorList>
            <person name="Guy L."/>
        </authorList>
    </citation>
    <scope>NUCLEOTIDE SEQUENCE [LARGE SCALE GENOMIC DNA]</scope>
    <source>
        <strain evidence="10 11">SGT-108</strain>
    </source>
</reference>
<evidence type="ECO:0000259" key="8">
    <source>
        <dbReference type="PROSITE" id="PS50968"/>
    </source>
</evidence>
<dbReference type="OrthoDB" id="9805770at2"/>
<evidence type="ECO:0000313" key="10">
    <source>
        <dbReference type="EMBL" id="VVC76965.1"/>
    </source>
</evidence>
<dbReference type="EC" id="2.3.1.-" evidence="7"/>
<dbReference type="RefSeq" id="WP_148340373.1">
    <property type="nucleotide sequence ID" value="NZ_LR699120.1"/>
</dbReference>
<evidence type="ECO:0000256" key="7">
    <source>
        <dbReference type="RuleBase" id="RU003423"/>
    </source>
</evidence>
<dbReference type="InterPro" id="IPR003016">
    <property type="entry name" value="2-oxoA_DH_lipoyl-BS"/>
</dbReference>
<dbReference type="Gene3D" id="4.10.320.10">
    <property type="entry name" value="E3-binding domain"/>
    <property type="match status" value="1"/>
</dbReference>
<accession>A0A5E4PK76</accession>
<dbReference type="GO" id="GO:0016407">
    <property type="term" value="F:acetyltransferase activity"/>
    <property type="evidence" value="ECO:0007669"/>
    <property type="project" value="TreeGrafter"/>
</dbReference>
<dbReference type="InterPro" id="IPR000089">
    <property type="entry name" value="Biotin_lipoyl"/>
</dbReference>
<dbReference type="SUPFAM" id="SSF51230">
    <property type="entry name" value="Single hybrid motif"/>
    <property type="match status" value="1"/>
</dbReference>
<dbReference type="Pfam" id="PF00198">
    <property type="entry name" value="2-oxoacid_dh"/>
    <property type="match status" value="1"/>
</dbReference>
<proteinExistence type="inferred from homology"/>
<dbReference type="Gene3D" id="3.30.559.10">
    <property type="entry name" value="Chloramphenicol acetyltransferase-like domain"/>
    <property type="match status" value="1"/>
</dbReference>
<dbReference type="Proteomes" id="UP000324194">
    <property type="component" value="Chromosome 2"/>
</dbReference>
<keyword evidence="4 7" id="KW-0808">Transferase</keyword>
<evidence type="ECO:0000256" key="5">
    <source>
        <dbReference type="ARBA" id="ARBA00022823"/>
    </source>
</evidence>
<evidence type="ECO:0000313" key="11">
    <source>
        <dbReference type="Proteomes" id="UP000324194"/>
    </source>
</evidence>
<gene>
    <name evidence="10" type="primary">pdhC</name>
    <name evidence="10" type="ORF">AQUSIP_22920</name>
</gene>
<evidence type="ECO:0000259" key="9">
    <source>
        <dbReference type="PROSITE" id="PS51826"/>
    </source>
</evidence>
<dbReference type="InterPro" id="IPR050743">
    <property type="entry name" value="2-oxoacid_DH_E2_comp"/>
</dbReference>
<evidence type="ECO:0000256" key="3">
    <source>
        <dbReference type="ARBA" id="ARBA00011484"/>
    </source>
</evidence>
<keyword evidence="5 7" id="KW-0450">Lipoyl</keyword>
<feature type="domain" description="Peripheral subunit-binding (PSBD)" evidence="9">
    <location>
        <begin position="116"/>
        <end position="153"/>
    </location>
</feature>
<dbReference type="PANTHER" id="PTHR43178">
    <property type="entry name" value="DIHYDROLIPOAMIDE ACETYLTRANSFERASE COMPONENT OF PYRUVATE DEHYDROGENASE COMPLEX"/>
    <property type="match status" value="1"/>
</dbReference>
<evidence type="ECO:0000256" key="1">
    <source>
        <dbReference type="ARBA" id="ARBA00001938"/>
    </source>
</evidence>